<reference evidence="1" key="1">
    <citation type="journal article" date="2023" name="Insect Mol. Biol.">
        <title>Genome sequencing provides insights into the evolution of gene families encoding plant cell wall-degrading enzymes in longhorned beetles.</title>
        <authorList>
            <person name="Shin N.R."/>
            <person name="Okamura Y."/>
            <person name="Kirsch R."/>
            <person name="Pauchet Y."/>
        </authorList>
    </citation>
    <scope>NUCLEOTIDE SEQUENCE</scope>
    <source>
        <strain evidence="1">AMC_N1</strain>
    </source>
</reference>
<name>A0AAV8Z7T4_9CUCU</name>
<dbReference type="AlphaFoldDB" id="A0AAV8Z7T4"/>
<sequence length="63" mass="7532">MSLSDTQRIEIWILLGCGDKTRTQKQMMTTPMKLIEIFDFSRTELHHIFHWNGHFKVKITKNV</sequence>
<proteinExistence type="predicted"/>
<comment type="caution">
    <text evidence="1">The sequence shown here is derived from an EMBL/GenBank/DDBJ whole genome shotgun (WGS) entry which is preliminary data.</text>
</comment>
<organism evidence="1 2">
    <name type="scientific">Aromia moschata</name>
    <dbReference type="NCBI Taxonomy" id="1265417"/>
    <lineage>
        <taxon>Eukaryota</taxon>
        <taxon>Metazoa</taxon>
        <taxon>Ecdysozoa</taxon>
        <taxon>Arthropoda</taxon>
        <taxon>Hexapoda</taxon>
        <taxon>Insecta</taxon>
        <taxon>Pterygota</taxon>
        <taxon>Neoptera</taxon>
        <taxon>Endopterygota</taxon>
        <taxon>Coleoptera</taxon>
        <taxon>Polyphaga</taxon>
        <taxon>Cucujiformia</taxon>
        <taxon>Chrysomeloidea</taxon>
        <taxon>Cerambycidae</taxon>
        <taxon>Cerambycinae</taxon>
        <taxon>Callichromatini</taxon>
        <taxon>Aromia</taxon>
    </lineage>
</organism>
<gene>
    <name evidence="1" type="ORF">NQ318_009443</name>
</gene>
<protein>
    <submittedName>
        <fullName evidence="1">Uncharacterized protein</fullName>
    </submittedName>
</protein>
<accession>A0AAV8Z7T4</accession>
<dbReference type="Proteomes" id="UP001162162">
    <property type="component" value="Unassembled WGS sequence"/>
</dbReference>
<evidence type="ECO:0000313" key="2">
    <source>
        <dbReference type="Proteomes" id="UP001162162"/>
    </source>
</evidence>
<dbReference type="EMBL" id="JAPWTK010000010">
    <property type="protein sequence ID" value="KAJ8960007.1"/>
    <property type="molecule type" value="Genomic_DNA"/>
</dbReference>
<keyword evidence="2" id="KW-1185">Reference proteome</keyword>
<evidence type="ECO:0000313" key="1">
    <source>
        <dbReference type="EMBL" id="KAJ8960007.1"/>
    </source>
</evidence>